<organism evidence="1 2">
    <name type="scientific">Cryptobacterium curtum (strain ATCC 700683 / DSM 15641 / CCUG 43107 / 12-3)</name>
    <dbReference type="NCBI Taxonomy" id="469378"/>
    <lineage>
        <taxon>Bacteria</taxon>
        <taxon>Bacillati</taxon>
        <taxon>Actinomycetota</taxon>
        <taxon>Coriobacteriia</taxon>
        <taxon>Eggerthellales</taxon>
        <taxon>Eggerthellaceae</taxon>
        <taxon>Cryptobacterium</taxon>
    </lineage>
</organism>
<gene>
    <name evidence="1" type="ordered locus">Ccur_05760</name>
</gene>
<reference evidence="1 2" key="1">
    <citation type="journal article" date="2009" name="Stand. Genomic Sci.">
        <title>Complete genome sequence of Cryptobacterium curtum type strain (12-3).</title>
        <authorList>
            <person name="Mavrommatis K."/>
            <person name="Pukall R."/>
            <person name="Rohde C."/>
            <person name="Chen F."/>
            <person name="Sims D."/>
            <person name="Brettin T."/>
            <person name="Kuske C."/>
            <person name="Detter J.C."/>
            <person name="Han C."/>
            <person name="Lapidus A."/>
            <person name="Copeland A."/>
            <person name="Glavina Del Rio T."/>
            <person name="Nolan M."/>
            <person name="Lucas S."/>
            <person name="Tice H."/>
            <person name="Cheng J.F."/>
            <person name="Bruce D."/>
            <person name="Goodwin L."/>
            <person name="Pitluck S."/>
            <person name="Ovchinnikova G."/>
            <person name="Pati A."/>
            <person name="Ivanova N."/>
            <person name="Chen A."/>
            <person name="Palaniappan K."/>
            <person name="Chain P."/>
            <person name="D'haeseleer P."/>
            <person name="Goker M."/>
            <person name="Bristow J."/>
            <person name="Eisen J.A."/>
            <person name="Markowitz V."/>
            <person name="Hugenholtz P."/>
            <person name="Rohde M."/>
            <person name="Klenk H.P."/>
            <person name="Kyrpides N.C."/>
        </authorList>
    </citation>
    <scope>NUCLEOTIDE SEQUENCE [LARGE SCALE GENOMIC DNA]</scope>
    <source>
        <strain evidence="2">ATCC 700683 / DSM 15641 / 12-3</strain>
    </source>
</reference>
<dbReference type="HOGENOM" id="CLU_3388989_0_0_11"/>
<dbReference type="KEGG" id="ccu:Ccur_05760"/>
<keyword evidence="2" id="KW-1185">Reference proteome</keyword>
<protein>
    <submittedName>
        <fullName evidence="1">Uncharacterized protein</fullName>
    </submittedName>
</protein>
<sequence length="32" mass="3467">MLPLNGDKYKACGKGREKGMMKRGAILTANVD</sequence>
<dbReference type="AlphaFoldDB" id="C7MN04"/>
<name>C7MN04_CRYCD</name>
<dbReference type="Proteomes" id="UP000000954">
    <property type="component" value="Chromosome"/>
</dbReference>
<accession>C7MN04</accession>
<dbReference type="EMBL" id="CP001682">
    <property type="protein sequence ID" value="ACU94294.1"/>
    <property type="molecule type" value="Genomic_DNA"/>
</dbReference>
<proteinExistence type="predicted"/>
<evidence type="ECO:0000313" key="1">
    <source>
        <dbReference type="EMBL" id="ACU94294.1"/>
    </source>
</evidence>
<evidence type="ECO:0000313" key="2">
    <source>
        <dbReference type="Proteomes" id="UP000000954"/>
    </source>
</evidence>